<proteinExistence type="predicted"/>
<feature type="compositionally biased region" description="Low complexity" evidence="2">
    <location>
        <begin position="300"/>
        <end position="319"/>
    </location>
</feature>
<dbReference type="Proteomes" id="UP000318017">
    <property type="component" value="Chromosome"/>
</dbReference>
<dbReference type="Gene3D" id="1.25.40.10">
    <property type="entry name" value="Tetratricopeptide repeat domain"/>
    <property type="match status" value="1"/>
</dbReference>
<dbReference type="SUPFAM" id="SSF48452">
    <property type="entry name" value="TPR-like"/>
    <property type="match status" value="1"/>
</dbReference>
<keyword evidence="3" id="KW-0812">Transmembrane</keyword>
<keyword evidence="1" id="KW-0802">TPR repeat</keyword>
<reference evidence="4 5" key="1">
    <citation type="submission" date="2019-02" db="EMBL/GenBank/DDBJ databases">
        <title>Deep-cultivation of Planctomycetes and their phenomic and genomic characterization uncovers novel biology.</title>
        <authorList>
            <person name="Wiegand S."/>
            <person name="Jogler M."/>
            <person name="Boedeker C."/>
            <person name="Pinto D."/>
            <person name="Vollmers J."/>
            <person name="Rivas-Marin E."/>
            <person name="Kohn T."/>
            <person name="Peeters S.H."/>
            <person name="Heuer A."/>
            <person name="Rast P."/>
            <person name="Oberbeckmann S."/>
            <person name="Bunk B."/>
            <person name="Jeske O."/>
            <person name="Meyerdierks A."/>
            <person name="Storesund J.E."/>
            <person name="Kallscheuer N."/>
            <person name="Luecker S."/>
            <person name="Lage O.M."/>
            <person name="Pohl T."/>
            <person name="Merkel B.J."/>
            <person name="Hornburger P."/>
            <person name="Mueller R.-W."/>
            <person name="Bruemmer F."/>
            <person name="Labrenz M."/>
            <person name="Spormann A.M."/>
            <person name="Op den Camp H."/>
            <person name="Overmann J."/>
            <person name="Amann R."/>
            <person name="Jetten M.S.M."/>
            <person name="Mascher T."/>
            <person name="Medema M.H."/>
            <person name="Devos D.P."/>
            <person name="Kaster A.-K."/>
            <person name="Ovreas L."/>
            <person name="Rohde M."/>
            <person name="Galperin M.Y."/>
            <person name="Jogler C."/>
        </authorList>
    </citation>
    <scope>NUCLEOTIDE SEQUENCE [LARGE SCALE GENOMIC DNA]</scope>
    <source>
        <strain evidence="4 5">Q31a</strain>
    </source>
</reference>
<dbReference type="InterPro" id="IPR011990">
    <property type="entry name" value="TPR-like_helical_dom_sf"/>
</dbReference>
<dbReference type="OrthoDB" id="265362at2"/>
<organism evidence="4 5">
    <name type="scientific">Aureliella helgolandensis</name>
    <dbReference type="NCBI Taxonomy" id="2527968"/>
    <lineage>
        <taxon>Bacteria</taxon>
        <taxon>Pseudomonadati</taxon>
        <taxon>Planctomycetota</taxon>
        <taxon>Planctomycetia</taxon>
        <taxon>Pirellulales</taxon>
        <taxon>Pirellulaceae</taxon>
        <taxon>Aureliella</taxon>
    </lineage>
</organism>
<dbReference type="KEGG" id="ahel:Q31a_56620"/>
<dbReference type="Pfam" id="PF13181">
    <property type="entry name" value="TPR_8"/>
    <property type="match status" value="1"/>
</dbReference>
<evidence type="ECO:0000256" key="1">
    <source>
        <dbReference type="PROSITE-ProRule" id="PRU00339"/>
    </source>
</evidence>
<dbReference type="AlphaFoldDB" id="A0A518GFA2"/>
<feature type="transmembrane region" description="Helical" evidence="3">
    <location>
        <begin position="28"/>
        <end position="49"/>
    </location>
</feature>
<feature type="region of interest" description="Disordered" evidence="2">
    <location>
        <begin position="208"/>
        <end position="325"/>
    </location>
</feature>
<evidence type="ECO:0000313" key="5">
    <source>
        <dbReference type="Proteomes" id="UP000318017"/>
    </source>
</evidence>
<keyword evidence="3" id="KW-0472">Membrane</keyword>
<evidence type="ECO:0000313" key="4">
    <source>
        <dbReference type="EMBL" id="QDV27274.1"/>
    </source>
</evidence>
<gene>
    <name evidence="4" type="ORF">Q31a_56620</name>
</gene>
<dbReference type="InterPro" id="IPR019734">
    <property type="entry name" value="TPR_rpt"/>
</dbReference>
<dbReference type="SMART" id="SM00028">
    <property type="entry name" value="TPR"/>
    <property type="match status" value="1"/>
</dbReference>
<keyword evidence="5" id="KW-1185">Reference proteome</keyword>
<dbReference type="RefSeq" id="WP_145084432.1">
    <property type="nucleotide sequence ID" value="NZ_CP036298.1"/>
</dbReference>
<evidence type="ECO:0000256" key="2">
    <source>
        <dbReference type="SAM" id="MobiDB-lite"/>
    </source>
</evidence>
<protein>
    <submittedName>
        <fullName evidence="4">Uncharacterized protein</fullName>
    </submittedName>
</protein>
<dbReference type="PROSITE" id="PS50005">
    <property type="entry name" value="TPR"/>
    <property type="match status" value="1"/>
</dbReference>
<accession>A0A518GFA2</accession>
<keyword evidence="3" id="KW-1133">Transmembrane helix</keyword>
<dbReference type="EMBL" id="CP036298">
    <property type="protein sequence ID" value="QDV27274.1"/>
    <property type="molecule type" value="Genomic_DNA"/>
</dbReference>
<feature type="repeat" description="TPR" evidence="1">
    <location>
        <begin position="139"/>
        <end position="172"/>
    </location>
</feature>
<name>A0A518GFA2_9BACT</name>
<sequence>MKSERRHELEKNVLADRVGAGLESVHSYWPMILGGLAILVVGSLAWGLYSSSARKQAAEAWTDYYFSMAGGEAEAFLDLSERYPNSSAAGWARQTAGNGFLERGVDALYVNKSEGESLIKQAISEFEQLEDSSNQELRAKALYGLAQAHESLGDLDTAIAYYEKLMKATPREALLRSASERLAFLNSDSGKEFYAWFGTLDPKPDAPIDLPSNLNLPPLGPGGMSFGLPTDGPAGSETPVTPPPATDLPESSAPVQVPAEEGVSVPPAPAGPSVVPTAETPAANVPPAINEVPPASEPTSAALELEPSAAADTATAGDAETTDKP</sequence>
<evidence type="ECO:0000256" key="3">
    <source>
        <dbReference type="SAM" id="Phobius"/>
    </source>
</evidence>